<dbReference type="PANTHER" id="PTHR47062:SF1">
    <property type="entry name" value="SMALL HEAT SHOCK PROTEIN IBPA"/>
    <property type="match status" value="1"/>
</dbReference>
<evidence type="ECO:0000313" key="6">
    <source>
        <dbReference type="Proteomes" id="UP000198925"/>
    </source>
</evidence>
<dbReference type="PANTHER" id="PTHR47062">
    <property type="match status" value="1"/>
</dbReference>
<dbReference type="SUPFAM" id="SSF49764">
    <property type="entry name" value="HSP20-like chaperones"/>
    <property type="match status" value="1"/>
</dbReference>
<evidence type="ECO:0000256" key="1">
    <source>
        <dbReference type="ARBA" id="ARBA00023016"/>
    </source>
</evidence>
<sequence>MRMIDFAPLSRSTIGFDRLFDLLDRTTGVEPNESFPAYDIEKTGEDAYRITLAVPGFKSDEISIEGQPNLLLVSGQKSMDRGGQYLHRGLTTRGFERRFNLADFVEVNGASLADGLLTIELKREVPEAMRPRRIEIANRSAQGPRQIEGQQAA</sequence>
<proteinExistence type="inferred from homology"/>
<dbReference type="Gene3D" id="2.60.40.790">
    <property type="match status" value="1"/>
</dbReference>
<comment type="similarity">
    <text evidence="2 3">Belongs to the small heat shock protein (HSP20) family.</text>
</comment>
<dbReference type="InterPro" id="IPR002068">
    <property type="entry name" value="A-crystallin/Hsp20_dom"/>
</dbReference>
<gene>
    <name evidence="5" type="ORF">SAMN04487779_104021</name>
</gene>
<name>A0A1G7D5U6_9PROT</name>
<keyword evidence="1" id="KW-0346">Stress response</keyword>
<evidence type="ECO:0000259" key="4">
    <source>
        <dbReference type="PROSITE" id="PS01031"/>
    </source>
</evidence>
<dbReference type="Pfam" id="PF00011">
    <property type="entry name" value="HSP20"/>
    <property type="match status" value="1"/>
</dbReference>
<dbReference type="InterPro" id="IPR008978">
    <property type="entry name" value="HSP20-like_chaperone"/>
</dbReference>
<evidence type="ECO:0000313" key="5">
    <source>
        <dbReference type="EMBL" id="SDE46889.1"/>
    </source>
</evidence>
<reference evidence="5 6" key="1">
    <citation type="submission" date="2016-10" db="EMBL/GenBank/DDBJ databases">
        <authorList>
            <person name="de Groot N.N."/>
        </authorList>
    </citation>
    <scope>NUCLEOTIDE SEQUENCE [LARGE SCALE GENOMIC DNA]</scope>
    <source>
        <strain evidence="5 6">CPCC 100156</strain>
    </source>
</reference>
<dbReference type="AlphaFoldDB" id="A0A1G7D5U6"/>
<organism evidence="5 6">
    <name type="scientific">Belnapia rosea</name>
    <dbReference type="NCBI Taxonomy" id="938405"/>
    <lineage>
        <taxon>Bacteria</taxon>
        <taxon>Pseudomonadati</taxon>
        <taxon>Pseudomonadota</taxon>
        <taxon>Alphaproteobacteria</taxon>
        <taxon>Acetobacterales</taxon>
        <taxon>Roseomonadaceae</taxon>
        <taxon>Belnapia</taxon>
    </lineage>
</organism>
<dbReference type="InterPro" id="IPR037913">
    <property type="entry name" value="ACD_IbpA/B"/>
</dbReference>
<feature type="domain" description="SHSP" evidence="4">
    <location>
        <begin position="29"/>
        <end position="139"/>
    </location>
</feature>
<keyword evidence="6" id="KW-1185">Reference proteome</keyword>
<protein>
    <submittedName>
        <fullName evidence="5">Molecular chaperone IbpA</fullName>
    </submittedName>
</protein>
<dbReference type="EMBL" id="FMZX01000040">
    <property type="protein sequence ID" value="SDE46889.1"/>
    <property type="molecule type" value="Genomic_DNA"/>
</dbReference>
<evidence type="ECO:0000256" key="2">
    <source>
        <dbReference type="PROSITE-ProRule" id="PRU00285"/>
    </source>
</evidence>
<dbReference type="CDD" id="cd06470">
    <property type="entry name" value="ACD_IbpA-B_like"/>
    <property type="match status" value="1"/>
</dbReference>
<dbReference type="PROSITE" id="PS01031">
    <property type="entry name" value="SHSP"/>
    <property type="match status" value="1"/>
</dbReference>
<dbReference type="Proteomes" id="UP000198925">
    <property type="component" value="Unassembled WGS sequence"/>
</dbReference>
<accession>A0A1G7D5U6</accession>
<evidence type="ECO:0000256" key="3">
    <source>
        <dbReference type="RuleBase" id="RU003616"/>
    </source>
</evidence>
<dbReference type="RefSeq" id="WP_090665232.1">
    <property type="nucleotide sequence ID" value="NZ_FMZX01000040.1"/>
</dbReference>